<dbReference type="InterPro" id="IPR001107">
    <property type="entry name" value="Band_7"/>
</dbReference>
<organism evidence="3 4">
    <name type="scientific">Comamonas antarctica</name>
    <dbReference type="NCBI Taxonomy" id="2743470"/>
    <lineage>
        <taxon>Bacteria</taxon>
        <taxon>Pseudomonadati</taxon>
        <taxon>Pseudomonadota</taxon>
        <taxon>Betaproteobacteria</taxon>
        <taxon>Burkholderiales</taxon>
        <taxon>Comamonadaceae</taxon>
        <taxon>Comamonas</taxon>
    </lineage>
</organism>
<dbReference type="Gene3D" id="3.30.479.30">
    <property type="entry name" value="Band 7 domain"/>
    <property type="match status" value="1"/>
</dbReference>
<dbReference type="AlphaFoldDB" id="A0A6N1X003"/>
<evidence type="ECO:0000259" key="2">
    <source>
        <dbReference type="Pfam" id="PF01145"/>
    </source>
</evidence>
<dbReference type="KEGG" id="aant:HUK68_06545"/>
<gene>
    <name evidence="3" type="ORF">HUK68_06545</name>
</gene>
<dbReference type="InterPro" id="IPR036013">
    <property type="entry name" value="Band_7/SPFH_dom_sf"/>
</dbReference>
<evidence type="ECO:0000313" key="4">
    <source>
        <dbReference type="Proteomes" id="UP000509579"/>
    </source>
</evidence>
<comment type="subcellular location">
    <subcellularLocation>
        <location evidence="1">Membrane</location>
        <topology evidence="1">Single-pass membrane protein</topology>
    </subcellularLocation>
</comment>
<evidence type="ECO:0000256" key="1">
    <source>
        <dbReference type="ARBA" id="ARBA00004167"/>
    </source>
</evidence>
<dbReference type="EMBL" id="CP054840">
    <property type="protein sequence ID" value="QKV52587.1"/>
    <property type="molecule type" value="Genomic_DNA"/>
</dbReference>
<proteinExistence type="predicted"/>
<dbReference type="SUPFAM" id="SSF117892">
    <property type="entry name" value="Band 7/SPFH domain"/>
    <property type="match status" value="1"/>
</dbReference>
<feature type="domain" description="Band 7" evidence="2">
    <location>
        <begin position="15"/>
        <end position="188"/>
    </location>
</feature>
<evidence type="ECO:0000313" key="3">
    <source>
        <dbReference type="EMBL" id="QKV52587.1"/>
    </source>
</evidence>
<dbReference type="Proteomes" id="UP000509579">
    <property type="component" value="Chromosome"/>
</dbReference>
<sequence>MFGIRFIKSQPTTHLMQFRGGKLAREGAGLSFFYYAPASTLVAVPVASHDRPFMLDLVTSDFQSVTVQGQVTYRINAPTRTAAMMDFSLRPDGKSYASEDPVRLADRVAQQAEVIVQQAVQALDLKQALRSSALIARTAQRELGVQPEIEALGLEILGVSILSVKPTPDIARALEAEARESNLRAADDAVYARRMSAVEKERAIRQNELDTEVAVEQKRREIDETRLEAKAVLMRKDNALRAEQMGADVELEESRKAFVAGQASNSRTLAEAEAHRISSVMTALSQADPKIVQALAAVGMQPAQLIAQAFGGIAENAERIGQFNMAPELLQALLGHSATPVAEVPRSSRERSR</sequence>
<dbReference type="GO" id="GO:0016020">
    <property type="term" value="C:membrane"/>
    <property type="evidence" value="ECO:0007669"/>
    <property type="project" value="UniProtKB-SubCell"/>
</dbReference>
<dbReference type="Pfam" id="PF01145">
    <property type="entry name" value="Band_7"/>
    <property type="match status" value="1"/>
</dbReference>
<name>A0A6N1X003_9BURK</name>
<dbReference type="RefSeq" id="WP_175503467.1">
    <property type="nucleotide sequence ID" value="NZ_CAURQT010000041.1"/>
</dbReference>
<accession>A0A6N1X003</accession>
<protein>
    <submittedName>
        <fullName evidence="3">SPFH domain-containing protein</fullName>
    </submittedName>
</protein>
<reference evidence="3 4" key="1">
    <citation type="submission" date="2020-06" db="EMBL/GenBank/DDBJ databases">
        <title>Acidovorax antarctica sp. nov., isolated from Corinth ice sheet soil, Antarctic Fields Peninsula.</title>
        <authorList>
            <person name="Xu Q."/>
            <person name="Peng F."/>
        </authorList>
    </citation>
    <scope>NUCLEOTIDE SEQUENCE [LARGE SCALE GENOMIC DNA]</scope>
    <source>
        <strain evidence="3 4">16-35-5</strain>
    </source>
</reference>
<keyword evidence="4" id="KW-1185">Reference proteome</keyword>